<reference evidence="1" key="1">
    <citation type="submission" date="2022-05" db="EMBL/GenBank/DDBJ databases">
        <title>The Musa troglodytarum L. genome provides insights into the mechanism of non-climacteric behaviour and enrichment of carotenoids.</title>
        <authorList>
            <person name="Wang J."/>
        </authorList>
    </citation>
    <scope>NUCLEOTIDE SEQUENCE</scope>
    <source>
        <tissue evidence="1">Leaf</tissue>
    </source>
</reference>
<protein>
    <submittedName>
        <fullName evidence="1">Uncharacterized protein</fullName>
    </submittedName>
</protein>
<keyword evidence="2" id="KW-1185">Reference proteome</keyword>
<gene>
    <name evidence="1" type="ORF">MUK42_03151</name>
</gene>
<evidence type="ECO:0000313" key="2">
    <source>
        <dbReference type="Proteomes" id="UP001055439"/>
    </source>
</evidence>
<dbReference type="AlphaFoldDB" id="A0A9E7H3U6"/>
<proteinExistence type="predicted"/>
<accession>A0A9E7H3U6</accession>
<name>A0A9E7H3U6_9LILI</name>
<organism evidence="1 2">
    <name type="scientific">Musa troglodytarum</name>
    <name type="common">fe'i banana</name>
    <dbReference type="NCBI Taxonomy" id="320322"/>
    <lineage>
        <taxon>Eukaryota</taxon>
        <taxon>Viridiplantae</taxon>
        <taxon>Streptophyta</taxon>
        <taxon>Embryophyta</taxon>
        <taxon>Tracheophyta</taxon>
        <taxon>Spermatophyta</taxon>
        <taxon>Magnoliopsida</taxon>
        <taxon>Liliopsida</taxon>
        <taxon>Zingiberales</taxon>
        <taxon>Musaceae</taxon>
        <taxon>Musa</taxon>
    </lineage>
</organism>
<sequence>MPCPPDDASRHVVLFGKQLLENCVLHFIETDIKSRTTRWKLCEPTTAMLDGCPIVSCSSCPTLICAPSQLTRSQQNLSLGGYAYESSHAAWWAKGLKKRGHEAGKGEPVSAPPMTFLHDGHVAGICMCLGAESLCDFSRSCSSFCSLLFSSVSVSQHRLRNSSSTSVFLSFVLQQQDPMMTTLRRRRVPAASISTHLNFHRGTDVAGECEGERGLERLSSRRRSLQLESRARMGTTTDREIASPIITQRKRKASVGCIISIMVGHRWGSSSSSSSSSSSIMLELVKEERKRREVRGMRDVFESWDGDDGDTEKLKVMAHHDIG</sequence>
<dbReference type="Proteomes" id="UP001055439">
    <property type="component" value="Chromosome 8"/>
</dbReference>
<dbReference type="EMBL" id="CP097510">
    <property type="protein sequence ID" value="URE26296.1"/>
    <property type="molecule type" value="Genomic_DNA"/>
</dbReference>
<dbReference type="OrthoDB" id="10009520at2759"/>
<evidence type="ECO:0000313" key="1">
    <source>
        <dbReference type="EMBL" id="URE26296.1"/>
    </source>
</evidence>